<evidence type="ECO:0000313" key="2">
    <source>
        <dbReference type="Proteomes" id="UP001065549"/>
    </source>
</evidence>
<accession>A0A9J6QPZ1</accession>
<protein>
    <submittedName>
        <fullName evidence="1">Uncharacterized protein</fullName>
    </submittedName>
</protein>
<evidence type="ECO:0000313" key="1">
    <source>
        <dbReference type="EMBL" id="MCU7378066.1"/>
    </source>
</evidence>
<dbReference type="RefSeq" id="WP_253019742.1">
    <property type="nucleotide sequence ID" value="NZ_JAOSHN010000002.1"/>
</dbReference>
<proteinExistence type="predicted"/>
<sequence length="209" mass="22501">MEKKSNGFKVAIICILGVLVLTVCVCLIYQTFFKDSGKSEPAETSLATSAAQAQTEGISEAYEEFSWSAKKNRGYTIPMNSDQLKTFNFGGIESVELTSDGRAILHCTAELGEVYGLTHEVESGVLRVCACPYGNGGYGAVFFIMENGSVEALLPSAIINEYKIEKITDLGGAKEVVNVERMTEGEHAGLVCASDINGNVTVLDTYLQK</sequence>
<comment type="caution">
    <text evidence="1">The sequence shown here is derived from an EMBL/GenBank/DDBJ whole genome shotgun (WGS) entry which is preliminary data.</text>
</comment>
<dbReference type="AlphaFoldDB" id="A0A9J6QPZ1"/>
<organism evidence="1 2">
    <name type="scientific">Hominibacterium faecale</name>
    <dbReference type="NCBI Taxonomy" id="2839743"/>
    <lineage>
        <taxon>Bacteria</taxon>
        <taxon>Bacillati</taxon>
        <taxon>Bacillota</taxon>
        <taxon>Clostridia</taxon>
        <taxon>Peptostreptococcales</taxon>
        <taxon>Anaerovoracaceae</taxon>
        <taxon>Hominibacterium</taxon>
    </lineage>
</organism>
<dbReference type="Proteomes" id="UP001065549">
    <property type="component" value="Unassembled WGS sequence"/>
</dbReference>
<dbReference type="EMBL" id="JAOSHN010000002">
    <property type="protein sequence ID" value="MCU7378066.1"/>
    <property type="molecule type" value="Genomic_DNA"/>
</dbReference>
<reference evidence="1" key="1">
    <citation type="submission" date="2022-09" db="EMBL/GenBank/DDBJ databases">
        <title>Culturomic study of gut microbiota in children with autism spectrum disorder.</title>
        <authorList>
            <person name="Efimov B.A."/>
            <person name="Chaplin A.V."/>
            <person name="Sokolova S.R."/>
            <person name="Pikina A.P."/>
            <person name="Korzhanova M."/>
            <person name="Belova V."/>
            <person name="Korostin D."/>
        </authorList>
    </citation>
    <scope>NUCLEOTIDE SEQUENCE</scope>
    <source>
        <strain evidence="1">ASD5510</strain>
    </source>
</reference>
<gene>
    <name evidence="1" type="ORF">OBO34_06830</name>
</gene>
<name>A0A9J6QPZ1_9FIRM</name>
<keyword evidence="2" id="KW-1185">Reference proteome</keyword>